<accession>A0A095ZFG2</accession>
<dbReference type="EMBL" id="JRNE01000040">
    <property type="protein sequence ID" value="KGF17377.1"/>
    <property type="molecule type" value="Genomic_DNA"/>
</dbReference>
<reference evidence="1 2" key="1">
    <citation type="submission" date="2014-07" db="EMBL/GenBank/DDBJ databases">
        <authorList>
            <person name="McCorrison J."/>
            <person name="Sanka R."/>
            <person name="Torralba M."/>
            <person name="Gillis M."/>
            <person name="Haft D.H."/>
            <person name="Methe B."/>
            <person name="Sutton G."/>
            <person name="Nelson K.E."/>
        </authorList>
    </citation>
    <scope>NUCLEOTIDE SEQUENCE [LARGE SCALE GENOMIC DNA]</scope>
    <source>
        <strain evidence="1 2">DNF00450</strain>
    </source>
</reference>
<proteinExistence type="predicted"/>
<sequence>MSPLQPDLFGLVHVEAQHLRPRQTVSRPRGPLLEVTEVANLGAAGVLVRGRDVNHGGLVEISCSRFTTFEIHQ</sequence>
<dbReference type="AlphaFoldDB" id="A0A095ZFG2"/>
<evidence type="ECO:0000313" key="1">
    <source>
        <dbReference type="EMBL" id="KGF17377.1"/>
    </source>
</evidence>
<name>A0A095ZFG2_9CORY</name>
<dbReference type="Proteomes" id="UP000029548">
    <property type="component" value="Unassembled WGS sequence"/>
</dbReference>
<organism evidence="1 2">
    <name type="scientific">Corynebacterium freneyi DNF00450</name>
    <dbReference type="NCBI Taxonomy" id="1287475"/>
    <lineage>
        <taxon>Bacteria</taxon>
        <taxon>Bacillati</taxon>
        <taxon>Actinomycetota</taxon>
        <taxon>Actinomycetes</taxon>
        <taxon>Mycobacteriales</taxon>
        <taxon>Corynebacteriaceae</taxon>
        <taxon>Corynebacterium</taxon>
    </lineage>
</organism>
<dbReference type="RefSeq" id="WP_035121208.1">
    <property type="nucleotide sequence ID" value="NZ_JRNE01000040.1"/>
</dbReference>
<comment type="caution">
    <text evidence="1">The sequence shown here is derived from an EMBL/GenBank/DDBJ whole genome shotgun (WGS) entry which is preliminary data.</text>
</comment>
<protein>
    <submittedName>
        <fullName evidence="1">Uncharacterized protein</fullName>
    </submittedName>
</protein>
<evidence type="ECO:0000313" key="2">
    <source>
        <dbReference type="Proteomes" id="UP000029548"/>
    </source>
</evidence>
<gene>
    <name evidence="1" type="ORF">HMPREF1650_04235</name>
</gene>